<keyword evidence="6 10" id="KW-1133">Transmembrane helix</keyword>
<evidence type="ECO:0000313" key="13">
    <source>
        <dbReference type="EMBL" id="MBE6058747.1"/>
    </source>
</evidence>
<dbReference type="EMBL" id="JPMD01000051">
    <property type="protein sequence ID" value="KEZ84946.1"/>
    <property type="molecule type" value="Genomic_DNA"/>
</dbReference>
<evidence type="ECO:0000256" key="8">
    <source>
        <dbReference type="ARBA" id="ARBA00023186"/>
    </source>
</evidence>
<dbReference type="GO" id="GO:0032977">
    <property type="term" value="F:membrane insertase activity"/>
    <property type="evidence" value="ECO:0007669"/>
    <property type="project" value="InterPro"/>
</dbReference>
<evidence type="ECO:0000256" key="4">
    <source>
        <dbReference type="ARBA" id="ARBA00022692"/>
    </source>
</evidence>
<accession>A0A084J7L2</accession>
<dbReference type="Proteomes" id="UP000768462">
    <property type="component" value="Unassembled WGS sequence"/>
</dbReference>
<dbReference type="Proteomes" id="UP000028542">
    <property type="component" value="Unassembled WGS sequence"/>
</dbReference>
<keyword evidence="5" id="KW-0653">Protein transport</keyword>
<evidence type="ECO:0000256" key="10">
    <source>
        <dbReference type="SAM" id="Phobius"/>
    </source>
</evidence>
<comment type="subcellular location">
    <subcellularLocation>
        <location evidence="1">Cell membrane</location>
        <topology evidence="1">Multi-pass membrane protein</topology>
    </subcellularLocation>
    <subcellularLocation>
        <location evidence="9">Membrane</location>
        <topology evidence="9">Multi-pass membrane protein</topology>
    </subcellularLocation>
</comment>
<dbReference type="NCBIfam" id="TIGR03592">
    <property type="entry name" value="yidC_oxa1_cterm"/>
    <property type="match status" value="1"/>
</dbReference>
<feature type="transmembrane region" description="Helical" evidence="10">
    <location>
        <begin position="28"/>
        <end position="50"/>
    </location>
</feature>
<dbReference type="CDD" id="cd20070">
    <property type="entry name" value="5TM_YidC_Alb3"/>
    <property type="match status" value="1"/>
</dbReference>
<evidence type="ECO:0000259" key="11">
    <source>
        <dbReference type="Pfam" id="PF02096"/>
    </source>
</evidence>
<dbReference type="PANTHER" id="PTHR12428:SF65">
    <property type="entry name" value="CYTOCHROME C OXIDASE ASSEMBLY PROTEIN COX18, MITOCHONDRIAL"/>
    <property type="match status" value="1"/>
</dbReference>
<keyword evidence="7 10" id="KW-0472">Membrane</keyword>
<dbReference type="eggNOG" id="COG0706">
    <property type="taxonomic scope" value="Bacteria"/>
</dbReference>
<evidence type="ECO:0000256" key="5">
    <source>
        <dbReference type="ARBA" id="ARBA00022927"/>
    </source>
</evidence>
<dbReference type="GO" id="GO:0005886">
    <property type="term" value="C:plasma membrane"/>
    <property type="evidence" value="ECO:0007669"/>
    <property type="project" value="UniProtKB-SubCell"/>
</dbReference>
<keyword evidence="3" id="KW-1003">Cell membrane</keyword>
<evidence type="ECO:0000313" key="12">
    <source>
        <dbReference type="EMBL" id="KEZ84946.1"/>
    </source>
</evidence>
<evidence type="ECO:0000256" key="6">
    <source>
        <dbReference type="ARBA" id="ARBA00022989"/>
    </source>
</evidence>
<dbReference type="PRINTS" id="PR00701">
    <property type="entry name" value="60KDINNERMP"/>
</dbReference>
<feature type="transmembrane region" description="Helical" evidence="10">
    <location>
        <begin position="136"/>
        <end position="153"/>
    </location>
</feature>
<comment type="caution">
    <text evidence="12">The sequence shown here is derived from an EMBL/GenBank/DDBJ whole genome shotgun (WGS) entry which is preliminary data.</text>
</comment>
<dbReference type="InterPro" id="IPR001708">
    <property type="entry name" value="YidC/ALB3/OXA1/COX18"/>
</dbReference>
<evidence type="ECO:0000256" key="1">
    <source>
        <dbReference type="ARBA" id="ARBA00004651"/>
    </source>
</evidence>
<dbReference type="InterPro" id="IPR047196">
    <property type="entry name" value="YidC_ALB_C"/>
</dbReference>
<keyword evidence="8" id="KW-0143">Chaperone</keyword>
<dbReference type="STRING" id="318464.IO99_17555"/>
<name>A0A084J7L2_9CLOT</name>
<evidence type="ECO:0000256" key="2">
    <source>
        <dbReference type="ARBA" id="ARBA00022448"/>
    </source>
</evidence>
<evidence type="ECO:0000256" key="9">
    <source>
        <dbReference type="RuleBase" id="RU003945"/>
    </source>
</evidence>
<proteinExistence type="inferred from homology"/>
<organism evidence="12 14">
    <name type="scientific">Clostridium sulfidigenes</name>
    <dbReference type="NCBI Taxonomy" id="318464"/>
    <lineage>
        <taxon>Bacteria</taxon>
        <taxon>Bacillati</taxon>
        <taxon>Bacillota</taxon>
        <taxon>Clostridia</taxon>
        <taxon>Eubacteriales</taxon>
        <taxon>Clostridiaceae</taxon>
        <taxon>Clostridium</taxon>
    </lineage>
</organism>
<sequence>MNYLSGIFVEVFKSVHNFVQLITTNPDISFGIAIIIFTLLARICLLPLSLKQTKSTAKMSAIQPEIKKVQEKYKNDPQRQQTEIMKVYKENNVSMFGGCLPMLIQFPIMIALFYVFKSIDYQGAGFLWMPDLAQKDPTMILPIVSGLTTYFSSKAMQPATGDAAKQTNMMNIGMSIFFGFMSLQFPGALVLYWTVGNLIQMAQSLILNKIYKKPSTKSA</sequence>
<keyword evidence="4 9" id="KW-0812">Transmembrane</keyword>
<dbReference type="EMBL" id="SVCM01000013">
    <property type="protein sequence ID" value="MBE6058747.1"/>
    <property type="molecule type" value="Genomic_DNA"/>
</dbReference>
<reference evidence="13" key="2">
    <citation type="submission" date="2019-04" db="EMBL/GenBank/DDBJ databases">
        <title>Evolution of Biomass-Degrading Anaerobic Consortia Revealed by Metagenomics.</title>
        <authorList>
            <person name="Peng X."/>
        </authorList>
    </citation>
    <scope>NUCLEOTIDE SEQUENCE</scope>
    <source>
        <strain evidence="13">SIG254</strain>
    </source>
</reference>
<dbReference type="RefSeq" id="WP_035135516.1">
    <property type="nucleotide sequence ID" value="NZ_JPMD01000051.1"/>
</dbReference>
<feature type="transmembrane region" description="Helical" evidence="10">
    <location>
        <begin position="93"/>
        <end position="116"/>
    </location>
</feature>
<gene>
    <name evidence="13" type="primary">yidC</name>
    <name evidence="13" type="ORF">E7215_01040</name>
    <name evidence="12" type="ORF">IO99_17555</name>
</gene>
<dbReference type="Pfam" id="PF02096">
    <property type="entry name" value="60KD_IMP"/>
    <property type="match status" value="1"/>
</dbReference>
<dbReference type="PANTHER" id="PTHR12428">
    <property type="entry name" value="OXA1"/>
    <property type="match status" value="1"/>
</dbReference>
<dbReference type="InterPro" id="IPR028055">
    <property type="entry name" value="YidC/Oxa/ALB_C"/>
</dbReference>
<keyword evidence="14" id="KW-1185">Reference proteome</keyword>
<reference evidence="12 14" key="1">
    <citation type="submission" date="2014-07" db="EMBL/GenBank/DDBJ databases">
        <title>Draft genome of Clostridium sulfidigenes 113A isolated from sediments associated with methane hydrate from Krishna Godavari basin.</title>
        <authorList>
            <person name="Honkalas V.S."/>
            <person name="Dabir A.P."/>
            <person name="Arora P."/>
            <person name="Dhakephalkar P.K."/>
        </authorList>
    </citation>
    <scope>NUCLEOTIDE SEQUENCE [LARGE SCALE GENOMIC DNA]</scope>
    <source>
        <strain evidence="12 14">113A</strain>
    </source>
</reference>
<keyword evidence="2" id="KW-0813">Transport</keyword>
<comment type="similarity">
    <text evidence="9">Belongs to the OXA1/ALB3/YidC family.</text>
</comment>
<protein>
    <submittedName>
        <fullName evidence="13">Membrane protein insertase YidC</fullName>
    </submittedName>
    <submittedName>
        <fullName evidence="12">Protein translocase component YidC</fullName>
    </submittedName>
</protein>
<feature type="transmembrane region" description="Helical" evidence="10">
    <location>
        <begin position="174"/>
        <end position="195"/>
    </location>
</feature>
<dbReference type="GO" id="GO:0051205">
    <property type="term" value="P:protein insertion into membrane"/>
    <property type="evidence" value="ECO:0007669"/>
    <property type="project" value="TreeGrafter"/>
</dbReference>
<evidence type="ECO:0000256" key="7">
    <source>
        <dbReference type="ARBA" id="ARBA00023136"/>
    </source>
</evidence>
<feature type="domain" description="Membrane insertase YidC/Oxa/ALB C-terminal" evidence="11">
    <location>
        <begin position="30"/>
        <end position="209"/>
    </location>
</feature>
<dbReference type="GO" id="GO:0015031">
    <property type="term" value="P:protein transport"/>
    <property type="evidence" value="ECO:0007669"/>
    <property type="project" value="UniProtKB-KW"/>
</dbReference>
<dbReference type="AlphaFoldDB" id="A0A084J7L2"/>
<evidence type="ECO:0000313" key="14">
    <source>
        <dbReference type="Proteomes" id="UP000028542"/>
    </source>
</evidence>
<evidence type="ECO:0000256" key="3">
    <source>
        <dbReference type="ARBA" id="ARBA00022475"/>
    </source>
</evidence>